<organism evidence="2 3">
    <name type="scientific">Astrephomene gubernaculifera</name>
    <dbReference type="NCBI Taxonomy" id="47775"/>
    <lineage>
        <taxon>Eukaryota</taxon>
        <taxon>Viridiplantae</taxon>
        <taxon>Chlorophyta</taxon>
        <taxon>core chlorophytes</taxon>
        <taxon>Chlorophyceae</taxon>
        <taxon>CS clade</taxon>
        <taxon>Chlamydomonadales</taxon>
        <taxon>Astrephomenaceae</taxon>
        <taxon>Astrephomene</taxon>
    </lineage>
</organism>
<proteinExistence type="predicted"/>
<sequence>MGPSDLDAEREATMARNNAILDEIGLGNACKEFKDAAAKLRPVSGKKRQQSTKGPPLRKSSRLEGRPQPGNDQEVSDEDEENEAAVSLDSEEEKNGTVTDGDEAPELWSDEQEGWATGQGWNLEDGPGELLHRLALFQVIGIRMDQRESFLRWYKNSRIMTVEGITAQDLKMPCAFTTMFDAVIQERLTQVGMSLFDVKKVEKAMEEAAKAAKEAAKLLEAPKSRKSGSLPTPGGPSLGSSSANQRQGKRTSEKVTKKIESVYGQAVLASREAFKSLEPSVMEANDLKIIKDMGEHIRCLLGVGQGAPMETVKARLRQAVQVKAKNMRRCSKPKDVNLDTVDEEEGLQPASPSAPGEEEEPATPEVPKPYMWAKLPGGDTEKYAAADNHLDWLADFDIGDNAGCILVGSLDKDELVPVTLGCGLLLDPLDAKTDPAATVDVLVFGINTNVKRTKNAYMPSNVGGKTSTFALEEKDKDGKLVRKLVRSQTVKWPVMGILPTFNGSTGITVSMTFYGTREKDIATIKTCLAQKRQARAVEGK</sequence>
<gene>
    <name evidence="2" type="ORF">Agub_g3688</name>
</gene>
<protein>
    <submittedName>
        <fullName evidence="2">Uncharacterized protein</fullName>
    </submittedName>
</protein>
<feature type="region of interest" description="Disordered" evidence="1">
    <location>
        <begin position="217"/>
        <end position="256"/>
    </location>
</feature>
<feature type="compositionally biased region" description="Acidic residues" evidence="1">
    <location>
        <begin position="74"/>
        <end position="83"/>
    </location>
</feature>
<evidence type="ECO:0000313" key="3">
    <source>
        <dbReference type="Proteomes" id="UP001054857"/>
    </source>
</evidence>
<name>A0AAD3DJ21_9CHLO</name>
<keyword evidence="3" id="KW-1185">Reference proteome</keyword>
<accession>A0AAD3DJ21</accession>
<comment type="caution">
    <text evidence="2">The sequence shown here is derived from an EMBL/GenBank/DDBJ whole genome shotgun (WGS) entry which is preliminary data.</text>
</comment>
<evidence type="ECO:0000313" key="2">
    <source>
        <dbReference type="EMBL" id="GFR42750.1"/>
    </source>
</evidence>
<reference evidence="2 3" key="1">
    <citation type="journal article" date="2021" name="Sci. Rep.">
        <title>Genome sequencing of the multicellular alga Astrephomene provides insights into convergent evolution of germ-soma differentiation.</title>
        <authorList>
            <person name="Yamashita S."/>
            <person name="Yamamoto K."/>
            <person name="Matsuzaki R."/>
            <person name="Suzuki S."/>
            <person name="Yamaguchi H."/>
            <person name="Hirooka S."/>
            <person name="Minakuchi Y."/>
            <person name="Miyagishima S."/>
            <person name="Kawachi M."/>
            <person name="Toyoda A."/>
            <person name="Nozaki H."/>
        </authorList>
    </citation>
    <scope>NUCLEOTIDE SEQUENCE [LARGE SCALE GENOMIC DNA]</scope>
    <source>
        <strain evidence="2 3">NIES-4017</strain>
    </source>
</reference>
<feature type="region of interest" description="Disordered" evidence="1">
    <location>
        <begin position="333"/>
        <end position="369"/>
    </location>
</feature>
<dbReference type="EMBL" id="BMAR01000004">
    <property type="protein sequence ID" value="GFR42750.1"/>
    <property type="molecule type" value="Genomic_DNA"/>
</dbReference>
<dbReference type="AlphaFoldDB" id="A0AAD3DJ21"/>
<evidence type="ECO:0000256" key="1">
    <source>
        <dbReference type="SAM" id="MobiDB-lite"/>
    </source>
</evidence>
<feature type="region of interest" description="Disordered" evidence="1">
    <location>
        <begin position="38"/>
        <end position="107"/>
    </location>
</feature>
<dbReference type="Proteomes" id="UP001054857">
    <property type="component" value="Unassembled WGS sequence"/>
</dbReference>